<dbReference type="Proteomes" id="UP000463983">
    <property type="component" value="Chromosome"/>
</dbReference>
<keyword evidence="3" id="KW-1185">Reference proteome</keyword>
<gene>
    <name evidence="2" type="ORF">MICH65_0119</name>
</gene>
<name>A0A857N9L1_9BACT</name>
<evidence type="ECO:0000313" key="3">
    <source>
        <dbReference type="Proteomes" id="UP000463983"/>
    </source>
</evidence>
<evidence type="ECO:0000259" key="1">
    <source>
        <dbReference type="Pfam" id="PF01458"/>
    </source>
</evidence>
<feature type="domain" description="SUF system FeS cluster assembly SufBD core" evidence="1">
    <location>
        <begin position="15"/>
        <end position="150"/>
    </location>
</feature>
<dbReference type="PANTHER" id="PTHR43575:SF1">
    <property type="entry name" value="PROTEIN ABCI7, CHLOROPLASTIC"/>
    <property type="match status" value="1"/>
</dbReference>
<dbReference type="PANTHER" id="PTHR43575">
    <property type="entry name" value="PROTEIN ABCI7, CHLOROPLASTIC"/>
    <property type="match status" value="1"/>
</dbReference>
<dbReference type="InterPro" id="IPR000825">
    <property type="entry name" value="SUF_FeS_clus_asmbl_SufBD_core"/>
</dbReference>
<dbReference type="Pfam" id="PF01458">
    <property type="entry name" value="SUFBD_core"/>
    <property type="match status" value="1"/>
</dbReference>
<accession>A0A857N9L1</accession>
<reference evidence="3" key="1">
    <citation type="journal article" date="2020" name="Microorganisms">
        <title>Complete Genome of a Member of a New Bacterial Lineage in the Microgenomates Group Reveals an Unusual Nucleotide Composition Disparity Between Two Strands of DNA and Limited Metabolic Potential.</title>
        <authorList>
            <person name="Kadnikov V.V."/>
            <person name="Mardanov A.V."/>
            <person name="Beletsky A.V."/>
            <person name="Karnachuk O.V."/>
            <person name="Ravin N.V."/>
        </authorList>
    </citation>
    <scope>NUCLEOTIDE SEQUENCE [LARGE SCALE GENOMIC DNA]</scope>
</reference>
<dbReference type="EMBL" id="CP047901">
    <property type="protein sequence ID" value="QHO63100.1"/>
    <property type="molecule type" value="Genomic_DNA"/>
</dbReference>
<organism evidence="2 3">
    <name type="scientific">Candidatus Chazhemtobacterium aquaticus</name>
    <dbReference type="NCBI Taxonomy" id="2715735"/>
    <lineage>
        <taxon>Bacteria</taxon>
        <taxon>Candidatus Chazhemtobacteraceae</taxon>
        <taxon>Candidatus Chazhemtobacterium</taxon>
    </lineage>
</organism>
<protein>
    <submittedName>
        <fullName evidence="2">Iron-regulated ABC transporter permease protein SufD</fullName>
    </submittedName>
</protein>
<sequence length="154" mass="17319">MRRVEIRRPGVRRINLKYLNEGEEKELIVLIRGEEQGEYQLDVVSDHKVGRTFGRVIVRGIAKNGARVKVSGLIKIAKQAQGVEDFLEMKLLVLDGKSSAVAEPKLEIMANEVKASHAATVGRVDEEEMFYLLARGICRKNAEKMIVEGFLEKV</sequence>
<dbReference type="KEGG" id="caqa:MICH65_0119"/>
<proteinExistence type="predicted"/>
<dbReference type="InterPro" id="IPR037284">
    <property type="entry name" value="SUF_FeS_clus_asmbl_SufBD_sf"/>
</dbReference>
<dbReference type="InterPro" id="IPR055346">
    <property type="entry name" value="Fe-S_cluster_assembly_SufBD"/>
</dbReference>
<evidence type="ECO:0000313" key="2">
    <source>
        <dbReference type="EMBL" id="QHO63100.1"/>
    </source>
</evidence>
<dbReference type="AlphaFoldDB" id="A0A857N9L1"/>
<dbReference type="GO" id="GO:0016226">
    <property type="term" value="P:iron-sulfur cluster assembly"/>
    <property type="evidence" value="ECO:0007669"/>
    <property type="project" value="InterPro"/>
</dbReference>
<dbReference type="SUPFAM" id="SSF101960">
    <property type="entry name" value="Stabilizer of iron transporter SufD"/>
    <property type="match status" value="1"/>
</dbReference>